<comment type="caution">
    <text evidence="1">The sequence shown here is derived from an EMBL/GenBank/DDBJ whole genome shotgun (WGS) entry which is preliminary data.</text>
</comment>
<accession>A0A8J3XP07</accession>
<proteinExistence type="predicted"/>
<dbReference type="Proteomes" id="UP000644610">
    <property type="component" value="Unassembled WGS sequence"/>
</dbReference>
<protein>
    <submittedName>
        <fullName evidence="1">Uncharacterized protein</fullName>
    </submittedName>
</protein>
<evidence type="ECO:0000313" key="1">
    <source>
        <dbReference type="EMBL" id="GII46896.1"/>
    </source>
</evidence>
<sequence>MTAARQAIRLPKMNDFKCTQCGEVGLEPGFVEDAGQSSQGYLRWIAGALERGPFGGAKRIGRQRWQVDAYRCPRCAHLELFAAQEI</sequence>
<reference evidence="1" key="1">
    <citation type="submission" date="2021-01" db="EMBL/GenBank/DDBJ databases">
        <title>Whole genome shotgun sequence of Planotetraspora silvatica NBRC 100141.</title>
        <authorList>
            <person name="Komaki H."/>
            <person name="Tamura T."/>
        </authorList>
    </citation>
    <scope>NUCLEOTIDE SEQUENCE</scope>
    <source>
        <strain evidence="1">NBRC 100141</strain>
    </source>
</reference>
<gene>
    <name evidence="1" type="ORF">Psi02_33200</name>
</gene>
<dbReference type="EMBL" id="BOOQ01000021">
    <property type="protein sequence ID" value="GII46896.1"/>
    <property type="molecule type" value="Genomic_DNA"/>
</dbReference>
<name>A0A8J3XP07_9ACTN</name>
<evidence type="ECO:0000313" key="2">
    <source>
        <dbReference type="Proteomes" id="UP000644610"/>
    </source>
</evidence>
<dbReference type="AlphaFoldDB" id="A0A8J3XP07"/>
<organism evidence="1 2">
    <name type="scientific">Planotetraspora silvatica</name>
    <dbReference type="NCBI Taxonomy" id="234614"/>
    <lineage>
        <taxon>Bacteria</taxon>
        <taxon>Bacillati</taxon>
        <taxon>Actinomycetota</taxon>
        <taxon>Actinomycetes</taxon>
        <taxon>Streptosporangiales</taxon>
        <taxon>Streptosporangiaceae</taxon>
        <taxon>Planotetraspora</taxon>
    </lineage>
</organism>
<keyword evidence="2" id="KW-1185">Reference proteome</keyword>